<proteinExistence type="inferred from homology"/>
<dbReference type="SUPFAM" id="SSF51161">
    <property type="entry name" value="Trimeric LpxA-like enzymes"/>
    <property type="match status" value="2"/>
</dbReference>
<reference evidence="5" key="1">
    <citation type="submission" date="2020-02" db="EMBL/GenBank/DDBJ databases">
        <authorList>
            <person name="Meier V. D."/>
        </authorList>
    </citation>
    <scope>NUCLEOTIDE SEQUENCE</scope>
    <source>
        <strain evidence="5">AVDCRST_MAG11</strain>
    </source>
</reference>
<dbReference type="InterPro" id="IPR001451">
    <property type="entry name" value="Hexapep"/>
</dbReference>
<accession>A0A6J4K1Q3</accession>
<dbReference type="GO" id="GO:0016746">
    <property type="term" value="F:acyltransferase activity"/>
    <property type="evidence" value="ECO:0007669"/>
    <property type="project" value="UniProtKB-KW"/>
</dbReference>
<evidence type="ECO:0008006" key="6">
    <source>
        <dbReference type="Google" id="ProtNLM"/>
    </source>
</evidence>
<dbReference type="PANTHER" id="PTHR43300:SF4">
    <property type="entry name" value="ACYL-[ACYL-CARRIER-PROTEIN]--UDP-N-ACETYLGLUCOSAMINE O-ACYLTRANSFERASE"/>
    <property type="match status" value="1"/>
</dbReference>
<evidence type="ECO:0000256" key="2">
    <source>
        <dbReference type="ARBA" id="ARBA00022679"/>
    </source>
</evidence>
<dbReference type="EMBL" id="CADCTU010000063">
    <property type="protein sequence ID" value="CAA9293009.1"/>
    <property type="molecule type" value="Genomic_DNA"/>
</dbReference>
<dbReference type="InterPro" id="IPR018357">
    <property type="entry name" value="Hexapep_transf_CS"/>
</dbReference>
<dbReference type="Pfam" id="PF00132">
    <property type="entry name" value="Hexapep"/>
    <property type="match status" value="1"/>
</dbReference>
<protein>
    <recommendedName>
        <fullName evidence="6">N-acetyltransferase</fullName>
    </recommendedName>
</protein>
<sequence length="235" mass="23877">MRLSDRAPGLVLGEGVSLGEDVRLGAHVVIHSGTVVEDGCEVQDGAVLGKPSKLARHSTARREAPAPLVIGAGATVCCGAVVFAGASIGEGAILGDQSFVRERAVVGAGSVVGRGSAVDNDVTIGARVRIQTGVYLTAYSVVEDDVFVGPGATTTNDSTMSRHGPEYALRGAVLRRASRVGGGVTLCPGVEVGEEAFVAAGAVVTRDVPPRGVAMGVPARVVREVGDADLLEAWR</sequence>
<keyword evidence="3" id="KW-0677">Repeat</keyword>
<organism evidence="5">
    <name type="scientific">uncultured Gemmatimonadaceae bacterium</name>
    <dbReference type="NCBI Taxonomy" id="246130"/>
    <lineage>
        <taxon>Bacteria</taxon>
        <taxon>Pseudomonadati</taxon>
        <taxon>Gemmatimonadota</taxon>
        <taxon>Gemmatimonadia</taxon>
        <taxon>Gemmatimonadales</taxon>
        <taxon>Gemmatimonadaceae</taxon>
        <taxon>environmental samples</taxon>
    </lineage>
</organism>
<dbReference type="CDD" id="cd03358">
    <property type="entry name" value="LbH_WxcM_N_like"/>
    <property type="match status" value="1"/>
</dbReference>
<dbReference type="Gene3D" id="2.160.10.10">
    <property type="entry name" value="Hexapeptide repeat proteins"/>
    <property type="match status" value="1"/>
</dbReference>
<dbReference type="PROSITE" id="PS00101">
    <property type="entry name" value="HEXAPEP_TRANSFERASES"/>
    <property type="match status" value="2"/>
</dbReference>
<dbReference type="AlphaFoldDB" id="A0A6J4K1Q3"/>
<comment type="similarity">
    <text evidence="1">Belongs to the transferase hexapeptide repeat family.</text>
</comment>
<evidence type="ECO:0000256" key="4">
    <source>
        <dbReference type="ARBA" id="ARBA00023315"/>
    </source>
</evidence>
<evidence type="ECO:0000256" key="1">
    <source>
        <dbReference type="ARBA" id="ARBA00007274"/>
    </source>
</evidence>
<dbReference type="InterPro" id="IPR011004">
    <property type="entry name" value="Trimer_LpxA-like_sf"/>
</dbReference>
<name>A0A6J4K1Q3_9BACT</name>
<keyword evidence="4" id="KW-0012">Acyltransferase</keyword>
<dbReference type="Pfam" id="PF14602">
    <property type="entry name" value="Hexapep_2"/>
    <property type="match status" value="1"/>
</dbReference>
<gene>
    <name evidence="5" type="ORF">AVDCRST_MAG11-258</name>
</gene>
<dbReference type="InterPro" id="IPR050179">
    <property type="entry name" value="Trans_hexapeptide_repeat"/>
</dbReference>
<evidence type="ECO:0000256" key="3">
    <source>
        <dbReference type="ARBA" id="ARBA00022737"/>
    </source>
</evidence>
<evidence type="ECO:0000313" key="5">
    <source>
        <dbReference type="EMBL" id="CAA9293009.1"/>
    </source>
</evidence>
<dbReference type="PANTHER" id="PTHR43300">
    <property type="entry name" value="ACETYLTRANSFERASE"/>
    <property type="match status" value="1"/>
</dbReference>
<keyword evidence="2" id="KW-0808">Transferase</keyword>